<reference evidence="2" key="1">
    <citation type="submission" date="2023-01" db="EMBL/GenBank/DDBJ databases">
        <title>Colletotrichum chrysophilum M932 genome sequence.</title>
        <authorList>
            <person name="Baroncelli R."/>
        </authorList>
    </citation>
    <scope>NUCLEOTIDE SEQUENCE</scope>
    <source>
        <strain evidence="2">M932</strain>
    </source>
</reference>
<comment type="caution">
    <text evidence="2">The sequence shown here is derived from an EMBL/GenBank/DDBJ whole genome shotgun (WGS) entry which is preliminary data.</text>
</comment>
<accession>A0AAD9EEW2</accession>
<feature type="region of interest" description="Disordered" evidence="1">
    <location>
        <begin position="65"/>
        <end position="91"/>
    </location>
</feature>
<gene>
    <name evidence="2" type="ORF">CCHR01_11321</name>
</gene>
<protein>
    <submittedName>
        <fullName evidence="2">Uncharacterized protein</fullName>
    </submittedName>
</protein>
<evidence type="ECO:0000313" key="3">
    <source>
        <dbReference type="Proteomes" id="UP001243330"/>
    </source>
</evidence>
<sequence>MEDTRTSVKFGDQSVASVKVQAITSITSGQAARYSHVLCLASEAVVTCGIALPLCGDTYAGYRRYNDSDDQKRPQSVRSEHIRDLKPAEHG</sequence>
<evidence type="ECO:0000256" key="1">
    <source>
        <dbReference type="SAM" id="MobiDB-lite"/>
    </source>
</evidence>
<proteinExistence type="predicted"/>
<evidence type="ECO:0000313" key="2">
    <source>
        <dbReference type="EMBL" id="KAK1846075.1"/>
    </source>
</evidence>
<organism evidence="2 3">
    <name type="scientific">Colletotrichum chrysophilum</name>
    <dbReference type="NCBI Taxonomy" id="1836956"/>
    <lineage>
        <taxon>Eukaryota</taxon>
        <taxon>Fungi</taxon>
        <taxon>Dikarya</taxon>
        <taxon>Ascomycota</taxon>
        <taxon>Pezizomycotina</taxon>
        <taxon>Sordariomycetes</taxon>
        <taxon>Hypocreomycetidae</taxon>
        <taxon>Glomerellales</taxon>
        <taxon>Glomerellaceae</taxon>
        <taxon>Colletotrichum</taxon>
        <taxon>Colletotrichum gloeosporioides species complex</taxon>
    </lineage>
</organism>
<keyword evidence="3" id="KW-1185">Reference proteome</keyword>
<dbReference type="EMBL" id="JAQOWY010000250">
    <property type="protein sequence ID" value="KAK1846075.1"/>
    <property type="molecule type" value="Genomic_DNA"/>
</dbReference>
<dbReference type="AlphaFoldDB" id="A0AAD9EEW2"/>
<dbReference type="Proteomes" id="UP001243330">
    <property type="component" value="Unassembled WGS sequence"/>
</dbReference>
<name>A0AAD9EEW2_9PEZI</name>